<dbReference type="SUPFAM" id="SSF56112">
    <property type="entry name" value="Protein kinase-like (PK-like)"/>
    <property type="match status" value="1"/>
</dbReference>
<dbReference type="EMBL" id="JAVRFB010000008">
    <property type="protein sequence ID" value="MDT0402696.1"/>
    <property type="molecule type" value="Genomic_DNA"/>
</dbReference>
<dbReference type="InterPro" id="IPR011009">
    <property type="entry name" value="Kinase-like_dom_sf"/>
</dbReference>
<organism evidence="1 2">
    <name type="scientific">Streptomyces edwardsiae</name>
    <dbReference type="NCBI Taxonomy" id="3075527"/>
    <lineage>
        <taxon>Bacteria</taxon>
        <taxon>Bacillati</taxon>
        <taxon>Actinomycetota</taxon>
        <taxon>Actinomycetes</taxon>
        <taxon>Kitasatosporales</taxon>
        <taxon>Streptomycetaceae</taxon>
        <taxon>Streptomyces</taxon>
    </lineage>
</organism>
<comment type="caution">
    <text evidence="1">The sequence shown here is derived from an EMBL/GenBank/DDBJ whole genome shotgun (WGS) entry which is preliminary data.</text>
</comment>
<reference evidence="2" key="1">
    <citation type="submission" date="2023-07" db="EMBL/GenBank/DDBJ databases">
        <title>30 novel species of actinomycetes from the DSMZ collection.</title>
        <authorList>
            <person name="Nouioui I."/>
        </authorList>
    </citation>
    <scope>NUCLEOTIDE SEQUENCE [LARGE SCALE GENOMIC DNA]</scope>
    <source>
        <strain evidence="2">DSM 41635</strain>
    </source>
</reference>
<evidence type="ECO:0008006" key="3">
    <source>
        <dbReference type="Google" id="ProtNLM"/>
    </source>
</evidence>
<evidence type="ECO:0000313" key="2">
    <source>
        <dbReference type="Proteomes" id="UP001180503"/>
    </source>
</evidence>
<gene>
    <name evidence="1" type="ORF">RM528_12605</name>
</gene>
<evidence type="ECO:0000313" key="1">
    <source>
        <dbReference type="EMBL" id="MDT0402696.1"/>
    </source>
</evidence>
<name>A0ABU2QE48_9ACTN</name>
<dbReference type="RefSeq" id="WP_158713704.1">
    <property type="nucleotide sequence ID" value="NZ_JAVRFB010000008.1"/>
</dbReference>
<accession>A0ABU2QE48</accession>
<protein>
    <recommendedName>
        <fullName evidence="3">Aminoglycoside phosphotransferase domain-containing protein</fullName>
    </recommendedName>
</protein>
<dbReference type="Proteomes" id="UP001180503">
    <property type="component" value="Unassembled WGS sequence"/>
</dbReference>
<proteinExistence type="predicted"/>
<sequence length="459" mass="50468">MALDRSLSLWRGFPDESAEQVRSRAVRVLAEAVRDDRSTGPGGDVSLHRLRSDREGCGTWLYLPPGPRHALTNAVDRLRTGRGCPYEILEGAGVLVMGSAGARADAVVLSGGSHCDVLLRTRGKHSVITKAVSKSGASRGADGLHRHRNEAEWLALVGRESDLFPRARVVEDSAESYAFDTDFFPGYSAAELVFQRRMSGERLAGILVRVYEELRTGFYCRPPVPVGRPDPDAGYVAKIRRRCRLTRAALKEAGTPLGALLGARRVRVNGRPCPSIPDLLARIETDPFWQPVVRPRGAHACHGDLILEDILVGRGPAHEVMLIDPNPYNRHGLLDLAKTMLSLWVGYEFVYFDFFEVTVRTGQPEGCVSVDVVVDADEFRKEYADAAERFMGYARTELPDVLGLPRNAFDRMVRMAAALTALALPAFHLIRHNRPDRALAFAALGILHASYALADETPG</sequence>